<reference evidence="1" key="1">
    <citation type="submission" date="2019-05" db="EMBL/GenBank/DDBJ databases">
        <title>Whole genome sequencing of Pseudanabaena catenata USMAC16.</title>
        <authorList>
            <person name="Khan Z."/>
            <person name="Omar W.M."/>
            <person name="Convey P."/>
            <person name="Merican F."/>
            <person name="Najimudin N."/>
        </authorList>
    </citation>
    <scope>NUCLEOTIDE SEQUENCE</scope>
    <source>
        <strain evidence="1">USMAC16</strain>
    </source>
</reference>
<name>A0A9X4MAT5_9CYAN</name>
<comment type="caution">
    <text evidence="1">The sequence shown here is derived from an EMBL/GenBank/DDBJ whole genome shotgun (WGS) entry which is preliminary data.</text>
</comment>
<accession>A0A9X4MAT5</accession>
<dbReference type="RefSeq" id="WP_009627081.1">
    <property type="nucleotide sequence ID" value="NZ_VBTY01000074.1"/>
</dbReference>
<keyword evidence="2" id="KW-1185">Reference proteome</keyword>
<sequence>MPTDDPTLIPSDETIDLPSPVDNIDADDVAIINAQAVIEKTTVTWQEAFVKLHNFEVNAYFDKQNDDSLALQSQKEYFAETMLMSEDDGGVAILAKDRLFTRVKGLDLSDLAKVYGVPIEQFGEKVRFKPQICLKFREIEVNPDDLPIRSTKLVKEISFRLLGDKIPQTRDDLNQIREKVLDTFGSVSWLVSREKTYTYRDLEKGYRLAIDTDKDVFTDLVTKVLSIQDYTYDEQYVGVGDVNRPETPPTAEIFGEVVTLPFRGRWGTVYFWKAEYKQAGIEDRIIANNVPFNTQ</sequence>
<dbReference type="Proteomes" id="UP001152872">
    <property type="component" value="Unassembled WGS sequence"/>
</dbReference>
<evidence type="ECO:0000313" key="2">
    <source>
        <dbReference type="Proteomes" id="UP001152872"/>
    </source>
</evidence>
<proteinExistence type="predicted"/>
<dbReference type="AlphaFoldDB" id="A0A9X4MAT5"/>
<protein>
    <submittedName>
        <fullName evidence="1">Uncharacterized protein</fullName>
    </submittedName>
</protein>
<gene>
    <name evidence="1" type="ORF">FEV09_10445</name>
</gene>
<dbReference type="EMBL" id="VBTY01000074">
    <property type="protein sequence ID" value="MDG3494975.1"/>
    <property type="molecule type" value="Genomic_DNA"/>
</dbReference>
<evidence type="ECO:0000313" key="1">
    <source>
        <dbReference type="EMBL" id="MDG3494975.1"/>
    </source>
</evidence>
<organism evidence="1 2">
    <name type="scientific">Pseudanabaena catenata USMAC16</name>
    <dbReference type="NCBI Taxonomy" id="1855837"/>
    <lineage>
        <taxon>Bacteria</taxon>
        <taxon>Bacillati</taxon>
        <taxon>Cyanobacteriota</taxon>
        <taxon>Cyanophyceae</taxon>
        <taxon>Pseudanabaenales</taxon>
        <taxon>Pseudanabaenaceae</taxon>
        <taxon>Pseudanabaena</taxon>
    </lineage>
</organism>